<evidence type="ECO:0000313" key="3">
    <source>
        <dbReference type="Proteomes" id="UP001143362"/>
    </source>
</evidence>
<comment type="caution">
    <text evidence="2">The sequence shown here is derived from an EMBL/GenBank/DDBJ whole genome shotgun (WGS) entry which is preliminary data.</text>
</comment>
<evidence type="ECO:0000256" key="1">
    <source>
        <dbReference type="SAM" id="Phobius"/>
    </source>
</evidence>
<dbReference type="EMBL" id="SHNN01000004">
    <property type="protein sequence ID" value="MCX2982734.1"/>
    <property type="molecule type" value="Genomic_DNA"/>
</dbReference>
<dbReference type="Proteomes" id="UP001143362">
    <property type="component" value="Unassembled WGS sequence"/>
</dbReference>
<gene>
    <name evidence="2" type="ORF">EYC98_17870</name>
</gene>
<keyword evidence="3" id="KW-1185">Reference proteome</keyword>
<sequence length="63" mass="7197">MDVWQQLAVAVAMVFILEGIMPFISPGRWRNLVKVMAELDNRTMRAMGLFSMMLGLALLYLVH</sequence>
<dbReference type="PANTHER" id="PTHR38602:SF1">
    <property type="entry name" value="INNER MEMBRANE PROTEIN"/>
    <property type="match status" value="1"/>
</dbReference>
<keyword evidence="1" id="KW-1133">Transmembrane helix</keyword>
<evidence type="ECO:0000313" key="2">
    <source>
        <dbReference type="EMBL" id="MCX2982734.1"/>
    </source>
</evidence>
<proteinExistence type="predicted"/>
<feature type="transmembrane region" description="Helical" evidence="1">
    <location>
        <begin position="46"/>
        <end position="62"/>
    </location>
</feature>
<name>A0ABT3TKA3_9GAMM</name>
<reference evidence="2" key="1">
    <citation type="submission" date="2019-02" db="EMBL/GenBank/DDBJ databases">
        <authorList>
            <person name="Li S.-H."/>
        </authorList>
    </citation>
    <scope>NUCLEOTIDE SEQUENCE</scope>
    <source>
        <strain evidence="2">IMCC14734</strain>
    </source>
</reference>
<organism evidence="2 3">
    <name type="scientific">Candidatus Litorirhabdus singularis</name>
    <dbReference type="NCBI Taxonomy" id="2518993"/>
    <lineage>
        <taxon>Bacteria</taxon>
        <taxon>Pseudomonadati</taxon>
        <taxon>Pseudomonadota</taxon>
        <taxon>Gammaproteobacteria</taxon>
        <taxon>Cellvibrionales</taxon>
        <taxon>Halieaceae</taxon>
        <taxon>Candidatus Litorirhabdus</taxon>
    </lineage>
</organism>
<feature type="transmembrane region" description="Helical" evidence="1">
    <location>
        <begin position="6"/>
        <end position="25"/>
    </location>
</feature>
<accession>A0ABT3TKA3</accession>
<keyword evidence="1" id="KW-0812">Transmembrane</keyword>
<keyword evidence="1" id="KW-0472">Membrane</keyword>
<dbReference type="Pfam" id="PF09838">
    <property type="entry name" value="DUF2065"/>
    <property type="match status" value="1"/>
</dbReference>
<dbReference type="PANTHER" id="PTHR38602">
    <property type="entry name" value="INNER MEMBRANE PROTEIN-RELATED"/>
    <property type="match status" value="1"/>
</dbReference>
<dbReference type="InterPro" id="IPR019201">
    <property type="entry name" value="DUF2065"/>
</dbReference>
<dbReference type="RefSeq" id="WP_279246764.1">
    <property type="nucleotide sequence ID" value="NZ_SHNN01000004.1"/>
</dbReference>
<protein>
    <submittedName>
        <fullName evidence="2">DUF2065 domain-containing protein</fullName>
    </submittedName>
</protein>